<feature type="compositionally biased region" description="Polar residues" evidence="1">
    <location>
        <begin position="493"/>
        <end position="503"/>
    </location>
</feature>
<feature type="compositionally biased region" description="Basic and acidic residues" evidence="1">
    <location>
        <begin position="645"/>
        <end position="728"/>
    </location>
</feature>
<feature type="compositionally biased region" description="Pro residues" evidence="1">
    <location>
        <begin position="941"/>
        <end position="951"/>
    </location>
</feature>
<feature type="compositionally biased region" description="Polar residues" evidence="1">
    <location>
        <begin position="566"/>
        <end position="578"/>
    </location>
</feature>
<accession>A0A1D8N589</accession>
<feature type="compositionally biased region" description="Low complexity" evidence="1">
    <location>
        <begin position="970"/>
        <end position="985"/>
    </location>
</feature>
<sequence length="985" mass="106871">MPADMYGITLDPSQLSGSVDSISTNLIPITPAFQGSPHWFIYSYSPNSIASPQNIANSTHSRTNPARHLAPQQQQLSGITQQNWNRMVDVSRKHTNIYGLMDKRLQAVEKELASLKFKLGALVSLEPRQEAADQHCIKLGNRIDQLHSMLNQMGAEVTHTVNSLQNRVESALSLSGNNNNNNNNHATNANDAVVTPEKRAYPFEEEHLTKRRRSEHSNNIMFNSENGFVPPPISRMLSELRKFPTLTCVNPNSKITARFAVMDGKCVLLAGSEDKWEFGFDDDDVGGSEPVHTCDNANSSAKASPEITTQTSISNPSAIIDAGNSAQASPVVQTFSVAQSSPVNPVTQLHPSVHAPQLRGPVSPAARGSSPLLVYTHTHQSPTVSSPLVQCVHPQSPSAPAPTLTSAAAENVTVPASTPAVPSVPVGALSQANATGGYVEVPSPVEKAAPTLPAAANQELNNLSPEPALAPVTVETPTADRARSGSEPVSGAKQVTASDQASTAAAHGRVSEPAASDPASQAAASDRTSKVSASPVVTSASDMHMRRNEARKQRQQLLEQEKRISDSITASFATTENSPAIAPTAPPPRPHFSQLDERTLERNRERAEEEHLEREERERREMVQRDVQGRRKAAQKAQARAKSQLADEHAAREAAHELIHARVAAERKRATAEEAARKARLQAEAERQREEEAEAEAARQLEQRVVERRRKEVEQQRKEQEAEAELRGVAETAKSVQEASSKLSNRIKKTNQARDVAAAIIHRLNGNKDDEESGSQSGREQETTPVASDAFSQSAYPQATTAEYASSATDTASASTGSSMKERAEKMRQLRDKQKTMQPIKTEMNSATDNEANDKSVRSSKLSEKSTEGQRKKRKSVDESSGKRAETLGRHIEDAQKRPDGVKKRPDVTKKIVSKKGISKPAPSTAKMSMFERLKKGIPGEIPPPPPPPPRSSKKGNKRNSKEKSKLAVSSDSSLSDAIWIDISD</sequence>
<protein>
    <submittedName>
        <fullName evidence="2">Uncharacterized protein</fullName>
    </submittedName>
</protein>
<evidence type="ECO:0000256" key="1">
    <source>
        <dbReference type="SAM" id="MobiDB-lite"/>
    </source>
</evidence>
<feature type="compositionally biased region" description="Basic and acidic residues" evidence="1">
    <location>
        <begin position="594"/>
        <end position="629"/>
    </location>
</feature>
<dbReference type="KEGG" id="yli:2906316"/>
<feature type="compositionally biased region" description="Low complexity" evidence="1">
    <location>
        <begin position="513"/>
        <end position="526"/>
    </location>
</feature>
<dbReference type="RefSeq" id="XP_500173.3">
    <property type="nucleotide sequence ID" value="XM_500173.3"/>
</dbReference>
<organism evidence="2 3">
    <name type="scientific">Yarrowia lipolytica</name>
    <name type="common">Candida lipolytica</name>
    <dbReference type="NCBI Taxonomy" id="4952"/>
    <lineage>
        <taxon>Eukaryota</taxon>
        <taxon>Fungi</taxon>
        <taxon>Dikarya</taxon>
        <taxon>Ascomycota</taxon>
        <taxon>Saccharomycotina</taxon>
        <taxon>Dipodascomycetes</taxon>
        <taxon>Dipodascales</taxon>
        <taxon>Dipodascales incertae sedis</taxon>
        <taxon>Yarrowia</taxon>
    </lineage>
</organism>
<reference evidence="2 3" key="1">
    <citation type="journal article" date="2016" name="PLoS ONE">
        <title>Sequence Assembly of Yarrowia lipolytica Strain W29/CLIB89 Shows Transposable Element Diversity.</title>
        <authorList>
            <person name="Magnan C."/>
            <person name="Yu J."/>
            <person name="Chang I."/>
            <person name="Jahn E."/>
            <person name="Kanomata Y."/>
            <person name="Wu J."/>
            <person name="Zeller M."/>
            <person name="Oakes M."/>
            <person name="Baldi P."/>
            <person name="Sandmeyer S."/>
        </authorList>
    </citation>
    <scope>NUCLEOTIDE SEQUENCE [LARGE SCALE GENOMIC DNA]</scope>
    <source>
        <strain evidence="3">CLIB89(W29)</strain>
    </source>
</reference>
<gene>
    <name evidence="2" type="ORF">YALI1_A17824g</name>
</gene>
<dbReference type="VEuPathDB" id="FungiDB:YALI1_A17824g"/>
<proteinExistence type="predicted"/>
<feature type="region of interest" description="Disordered" evidence="1">
    <location>
        <begin position="477"/>
        <end position="985"/>
    </location>
</feature>
<dbReference type="GeneID" id="2906316"/>
<feature type="compositionally biased region" description="Basic and acidic residues" evidence="1">
    <location>
        <begin position="852"/>
        <end position="910"/>
    </location>
</feature>
<feature type="compositionally biased region" description="Polar residues" evidence="1">
    <location>
        <begin position="783"/>
        <end position="798"/>
    </location>
</feature>
<dbReference type="PANTHER" id="PTHR21937">
    <property type="entry name" value="CCDC66 DOMAIN-CONTAINING PROTEIN"/>
    <property type="match status" value="1"/>
</dbReference>
<dbReference type="AlphaFoldDB" id="A0A1D8N589"/>
<feature type="compositionally biased region" description="Basic and acidic residues" evidence="1">
    <location>
        <begin position="543"/>
        <end position="552"/>
    </location>
</feature>
<feature type="region of interest" description="Disordered" evidence="1">
    <location>
        <begin position="384"/>
        <end position="406"/>
    </location>
</feature>
<name>A0A1D8N589_YARLL</name>
<feature type="compositionally biased region" description="Polar residues" evidence="1">
    <location>
        <begin position="836"/>
        <end position="850"/>
    </location>
</feature>
<feature type="compositionally biased region" description="Polar residues" evidence="1">
    <location>
        <begin position="530"/>
        <end position="541"/>
    </location>
</feature>
<dbReference type="EMBL" id="CP017553">
    <property type="protein sequence ID" value="AOW00786.1"/>
    <property type="molecule type" value="Genomic_DNA"/>
</dbReference>
<feature type="compositionally biased region" description="Low complexity" evidence="1">
    <location>
        <begin position="635"/>
        <end position="644"/>
    </location>
</feature>
<dbReference type="Proteomes" id="UP000182444">
    <property type="component" value="Chromosome 1A"/>
</dbReference>
<feature type="compositionally biased region" description="Polar residues" evidence="1">
    <location>
        <begin position="734"/>
        <end position="744"/>
    </location>
</feature>
<feature type="compositionally biased region" description="Basic and acidic residues" evidence="1">
    <location>
        <begin position="820"/>
        <end position="835"/>
    </location>
</feature>
<dbReference type="VEuPathDB" id="FungiDB:YALI0_A17776g"/>
<feature type="compositionally biased region" description="Low complexity" evidence="1">
    <location>
        <begin position="396"/>
        <end position="406"/>
    </location>
</feature>
<dbReference type="InterPro" id="IPR031440">
    <property type="entry name" value="DUF4670"/>
</dbReference>
<feature type="compositionally biased region" description="Low complexity" evidence="1">
    <location>
        <begin position="799"/>
        <end position="819"/>
    </location>
</feature>
<evidence type="ECO:0000313" key="3">
    <source>
        <dbReference type="Proteomes" id="UP000182444"/>
    </source>
</evidence>
<evidence type="ECO:0000313" key="2">
    <source>
        <dbReference type="EMBL" id="AOW00786.1"/>
    </source>
</evidence>
<dbReference type="PANTHER" id="PTHR21937:SF6">
    <property type="entry name" value="CCDC66 DOMAIN-CONTAINING PROTEIN"/>
    <property type="match status" value="1"/>
</dbReference>